<reference evidence="3" key="2">
    <citation type="submission" date="2023-01" db="EMBL/GenBank/DDBJ databases">
        <title>Draft genome sequence of Algimonas porphyrae strain NBRC 108216.</title>
        <authorList>
            <person name="Sun Q."/>
            <person name="Mori K."/>
        </authorList>
    </citation>
    <scope>NUCLEOTIDE SEQUENCE</scope>
    <source>
        <strain evidence="3">NBRC 108216</strain>
    </source>
</reference>
<evidence type="ECO:0000259" key="2">
    <source>
        <dbReference type="Pfam" id="PF00144"/>
    </source>
</evidence>
<gene>
    <name evidence="3" type="ORF">GCM10007854_15270</name>
</gene>
<evidence type="ECO:0000313" key="4">
    <source>
        <dbReference type="Proteomes" id="UP001161390"/>
    </source>
</evidence>
<dbReference type="Proteomes" id="UP001161390">
    <property type="component" value="Unassembled WGS sequence"/>
</dbReference>
<keyword evidence="4" id="KW-1185">Reference proteome</keyword>
<feature type="compositionally biased region" description="Basic and acidic residues" evidence="1">
    <location>
        <begin position="296"/>
        <end position="312"/>
    </location>
</feature>
<dbReference type="SUPFAM" id="SSF56601">
    <property type="entry name" value="beta-lactamase/transpeptidase-like"/>
    <property type="match status" value="1"/>
</dbReference>
<dbReference type="Gene3D" id="3.40.710.10">
    <property type="entry name" value="DD-peptidase/beta-lactamase superfamily"/>
    <property type="match status" value="1"/>
</dbReference>
<name>A0ABQ5V2W1_9PROT</name>
<dbReference type="InterPro" id="IPR012338">
    <property type="entry name" value="Beta-lactam/transpept-like"/>
</dbReference>
<dbReference type="InterPro" id="IPR001466">
    <property type="entry name" value="Beta-lactam-related"/>
</dbReference>
<dbReference type="EMBL" id="BSNJ01000003">
    <property type="protein sequence ID" value="GLQ20572.1"/>
    <property type="molecule type" value="Genomic_DNA"/>
</dbReference>
<feature type="domain" description="Beta-lactamase-related" evidence="2">
    <location>
        <begin position="58"/>
        <end position="363"/>
    </location>
</feature>
<accession>A0ABQ5V2W1</accession>
<dbReference type="PANTHER" id="PTHR46825:SF10">
    <property type="entry name" value="BETA-LACTAMASE-RELATED DOMAIN-CONTAINING PROTEIN"/>
    <property type="match status" value="1"/>
</dbReference>
<dbReference type="InterPro" id="IPR050491">
    <property type="entry name" value="AmpC-like"/>
</dbReference>
<protein>
    <recommendedName>
        <fullName evidence="2">Beta-lactamase-related domain-containing protein</fullName>
    </recommendedName>
</protein>
<sequence length="402" mass="43003">MASGAVTLGLTGVGCVSRAAPVPEMDDRPGRGRVLRVPAASDGAPTLLSDMSGRIGGRVFSAASPFRIASVSKLLVGELMRRLHTAGELNADDDVSDIIHYPLRHPGFLQEPVTLRRLIGHQSGIIDPPVYWMAAPGNIRTLLTDEIWEPGVRPGAGFRYSNLNYGIAATVMEAATGDRFDRLFTRWIAQPLGLDIGFNWSGVSAARRASGFPVMRGRPGAWDVQVDRPDTLAASEPAILRDRGFDLKDYVPGSNGTLFSPQGGLRASLSDLIVIGQEIVLQQPALWTPNWQASETDGRGSESESIDGRGHEAGHFTAFGEGVYIYPHGPRPGAGRQWVGHHGEAYGVYCGLWVVPETGAVFAHADLGSPVDGSPMTGERPNQTEIASKAFDWAFAQAGAML</sequence>
<dbReference type="PANTHER" id="PTHR46825">
    <property type="entry name" value="D-ALANYL-D-ALANINE-CARBOXYPEPTIDASE/ENDOPEPTIDASE AMPH"/>
    <property type="match status" value="1"/>
</dbReference>
<evidence type="ECO:0000313" key="3">
    <source>
        <dbReference type="EMBL" id="GLQ20572.1"/>
    </source>
</evidence>
<organism evidence="3 4">
    <name type="scientific">Algimonas porphyrae</name>
    <dbReference type="NCBI Taxonomy" id="1128113"/>
    <lineage>
        <taxon>Bacteria</taxon>
        <taxon>Pseudomonadati</taxon>
        <taxon>Pseudomonadota</taxon>
        <taxon>Alphaproteobacteria</taxon>
        <taxon>Maricaulales</taxon>
        <taxon>Robiginitomaculaceae</taxon>
        <taxon>Algimonas</taxon>
    </lineage>
</organism>
<evidence type="ECO:0000256" key="1">
    <source>
        <dbReference type="SAM" id="MobiDB-lite"/>
    </source>
</evidence>
<dbReference type="Pfam" id="PF00144">
    <property type="entry name" value="Beta-lactamase"/>
    <property type="match status" value="1"/>
</dbReference>
<proteinExistence type="predicted"/>
<comment type="caution">
    <text evidence="3">The sequence shown here is derived from an EMBL/GenBank/DDBJ whole genome shotgun (WGS) entry which is preliminary data.</text>
</comment>
<feature type="region of interest" description="Disordered" evidence="1">
    <location>
        <begin position="292"/>
        <end position="312"/>
    </location>
</feature>
<reference evidence="3" key="1">
    <citation type="journal article" date="2014" name="Int. J. Syst. Evol. Microbiol.">
        <title>Complete genome of a new Firmicutes species belonging to the dominant human colonic microbiota ('Ruminococcus bicirculans') reveals two chromosomes and a selective capacity to utilize plant glucans.</title>
        <authorList>
            <consortium name="NISC Comparative Sequencing Program"/>
            <person name="Wegmann U."/>
            <person name="Louis P."/>
            <person name="Goesmann A."/>
            <person name="Henrissat B."/>
            <person name="Duncan S.H."/>
            <person name="Flint H.J."/>
        </authorList>
    </citation>
    <scope>NUCLEOTIDE SEQUENCE</scope>
    <source>
        <strain evidence="3">NBRC 108216</strain>
    </source>
</reference>